<reference evidence="1" key="1">
    <citation type="submission" date="2021-06" db="EMBL/GenBank/DDBJ databases">
        <authorList>
            <person name="Kallberg Y."/>
            <person name="Tangrot J."/>
            <person name="Rosling A."/>
        </authorList>
    </citation>
    <scope>NUCLEOTIDE SEQUENCE</scope>
    <source>
        <strain evidence="1">IN212</strain>
    </source>
</reference>
<comment type="caution">
    <text evidence="1">The sequence shown here is derived from an EMBL/GenBank/DDBJ whole genome shotgun (WGS) entry which is preliminary data.</text>
</comment>
<organism evidence="1 2">
    <name type="scientific">Racocetra fulgida</name>
    <dbReference type="NCBI Taxonomy" id="60492"/>
    <lineage>
        <taxon>Eukaryota</taxon>
        <taxon>Fungi</taxon>
        <taxon>Fungi incertae sedis</taxon>
        <taxon>Mucoromycota</taxon>
        <taxon>Glomeromycotina</taxon>
        <taxon>Glomeromycetes</taxon>
        <taxon>Diversisporales</taxon>
        <taxon>Gigasporaceae</taxon>
        <taxon>Racocetra</taxon>
    </lineage>
</organism>
<dbReference type="OrthoDB" id="2422886at2759"/>
<proteinExistence type="predicted"/>
<evidence type="ECO:0000313" key="1">
    <source>
        <dbReference type="EMBL" id="CAG8741084.1"/>
    </source>
</evidence>
<gene>
    <name evidence="1" type="ORF">RFULGI_LOCUS12865</name>
</gene>
<evidence type="ECO:0000313" key="2">
    <source>
        <dbReference type="Proteomes" id="UP000789396"/>
    </source>
</evidence>
<feature type="non-terminal residue" evidence="1">
    <location>
        <position position="113"/>
    </location>
</feature>
<accession>A0A9N9NKQ8</accession>
<dbReference type="EMBL" id="CAJVPZ010032129">
    <property type="protein sequence ID" value="CAG8741084.1"/>
    <property type="molecule type" value="Genomic_DNA"/>
</dbReference>
<dbReference type="Proteomes" id="UP000789396">
    <property type="component" value="Unassembled WGS sequence"/>
</dbReference>
<dbReference type="AlphaFoldDB" id="A0A9N9NKQ8"/>
<feature type="non-terminal residue" evidence="1">
    <location>
        <position position="1"/>
    </location>
</feature>
<name>A0A9N9NKQ8_9GLOM</name>
<keyword evidence="2" id="KW-1185">Reference proteome</keyword>
<protein>
    <submittedName>
        <fullName evidence="1">15586_t:CDS:1</fullName>
    </submittedName>
</protein>
<sequence>PPVTSVKLHNLVIAASYFSLQEYWEVPDEIGLITSFLDPRIKNLKFIDYENIRITTISTVRRLCSEEEHRQPLIEEISRNDSVAEPFNVSISNNLMADLYNNEDSGTISEESE</sequence>